<dbReference type="KEGG" id="ccun:CCUN_0275"/>
<evidence type="ECO:0000313" key="2">
    <source>
        <dbReference type="EMBL" id="ARJ55930.1"/>
    </source>
</evidence>
<accession>A0A1W6BV09</accession>
<feature type="region of interest" description="Disordered" evidence="1">
    <location>
        <begin position="57"/>
        <end position="87"/>
    </location>
</feature>
<feature type="compositionally biased region" description="Low complexity" evidence="1">
    <location>
        <begin position="63"/>
        <end position="73"/>
    </location>
</feature>
<dbReference type="eggNOG" id="ENOG5030P93">
    <property type="taxonomic scope" value="Bacteria"/>
</dbReference>
<evidence type="ECO:0000313" key="3">
    <source>
        <dbReference type="Proteomes" id="UP000192902"/>
    </source>
</evidence>
<organism evidence="2 3">
    <name type="scientific">Campylobacter cuniculorum DSM 23162 = LMG 24588</name>
    <dbReference type="NCBI Taxonomy" id="1121267"/>
    <lineage>
        <taxon>Bacteria</taxon>
        <taxon>Pseudomonadati</taxon>
        <taxon>Campylobacterota</taxon>
        <taxon>Epsilonproteobacteria</taxon>
        <taxon>Campylobacterales</taxon>
        <taxon>Campylobacteraceae</taxon>
        <taxon>Campylobacter</taxon>
    </lineage>
</organism>
<feature type="compositionally biased region" description="Basic residues" evidence="1">
    <location>
        <begin position="76"/>
        <end position="87"/>
    </location>
</feature>
<reference evidence="2 3" key="1">
    <citation type="submission" date="2017-04" db="EMBL/GenBank/DDBJ databases">
        <title>Complete genome sequence of the Campylobacter cuniculorum type strain LMG24588.</title>
        <authorList>
            <person name="Miller W.G."/>
            <person name="Yee E."/>
            <person name="Revez J."/>
            <person name="Bono J.L."/>
            <person name="Rossi M."/>
        </authorList>
    </citation>
    <scope>NUCLEOTIDE SEQUENCE [LARGE SCALE GENOMIC DNA]</scope>
    <source>
        <strain evidence="2 3">LMG 24588</strain>
    </source>
</reference>
<dbReference type="Proteomes" id="UP000192902">
    <property type="component" value="Chromosome"/>
</dbReference>
<dbReference type="RefSeq" id="WP_027305005.1">
    <property type="nucleotide sequence ID" value="NZ_CP020867.1"/>
</dbReference>
<sequence length="143" mass="16754">MEVLAQLQHFKDALNASLQEEFDALLQKEANADELAEFSSKLDEPLKTEFNALLESLKEQKQEQTQNTSNSDTQQKKPKAKTPKQKRHFIDIVSFEYLGEKNYEHRDEKGKKYIFHQGDTIFLKDDESARYFAYKNALFKKLC</sequence>
<gene>
    <name evidence="2" type="ORF">CCUN_0275</name>
</gene>
<protein>
    <submittedName>
        <fullName evidence="2">Uncharacterized protein</fullName>
    </submittedName>
</protein>
<proteinExistence type="predicted"/>
<name>A0A1W6BV09_9BACT</name>
<dbReference type="OrthoDB" id="9993221at2"/>
<dbReference type="AlphaFoldDB" id="A0A1W6BV09"/>
<evidence type="ECO:0000256" key="1">
    <source>
        <dbReference type="SAM" id="MobiDB-lite"/>
    </source>
</evidence>
<dbReference type="EMBL" id="CP020867">
    <property type="protein sequence ID" value="ARJ55930.1"/>
    <property type="molecule type" value="Genomic_DNA"/>
</dbReference>
<dbReference type="STRING" id="1121267.CCUN_0275"/>